<dbReference type="InterPro" id="IPR002539">
    <property type="entry name" value="MaoC-like_dom"/>
</dbReference>
<dbReference type="EMBL" id="JAGGKC010000027">
    <property type="protein sequence ID" value="MBP1920276.1"/>
    <property type="molecule type" value="Genomic_DNA"/>
</dbReference>
<comment type="caution">
    <text evidence="2">The sequence shown here is derived from an EMBL/GenBank/DDBJ whole genome shotgun (WGS) entry which is preliminary data.</text>
</comment>
<dbReference type="SUPFAM" id="SSF54637">
    <property type="entry name" value="Thioesterase/thiol ester dehydrase-isomerase"/>
    <property type="match status" value="1"/>
</dbReference>
<evidence type="ECO:0000313" key="2">
    <source>
        <dbReference type="EMBL" id="MBP1920276.1"/>
    </source>
</evidence>
<feature type="domain" description="MaoC-like" evidence="1">
    <location>
        <begin position="16"/>
        <end position="126"/>
    </location>
</feature>
<dbReference type="InterPro" id="IPR029069">
    <property type="entry name" value="HotDog_dom_sf"/>
</dbReference>
<evidence type="ECO:0000313" key="3">
    <source>
        <dbReference type="Proteomes" id="UP001519271"/>
    </source>
</evidence>
<proteinExistence type="predicted"/>
<dbReference type="Proteomes" id="UP001519271">
    <property type="component" value="Unassembled WGS sequence"/>
</dbReference>
<dbReference type="RefSeq" id="WP_209460457.1">
    <property type="nucleotide sequence ID" value="NZ_JAGGKC010000027.1"/>
</dbReference>
<name>A0ABS4G6W9_9CLOT</name>
<keyword evidence="3" id="KW-1185">Reference proteome</keyword>
<organism evidence="2 3">
    <name type="scientific">Youngiibacter multivorans</name>
    <dbReference type="NCBI Taxonomy" id="937251"/>
    <lineage>
        <taxon>Bacteria</taxon>
        <taxon>Bacillati</taxon>
        <taxon>Bacillota</taxon>
        <taxon>Clostridia</taxon>
        <taxon>Eubacteriales</taxon>
        <taxon>Clostridiaceae</taxon>
        <taxon>Youngiibacter</taxon>
    </lineage>
</organism>
<evidence type="ECO:0000259" key="1">
    <source>
        <dbReference type="Pfam" id="PF01575"/>
    </source>
</evidence>
<accession>A0ABS4G6W9</accession>
<protein>
    <submittedName>
        <fullName evidence="2">Acyl dehydratase</fullName>
    </submittedName>
</protein>
<gene>
    <name evidence="2" type="ORF">J2Z34_002787</name>
</gene>
<reference evidence="2 3" key="1">
    <citation type="submission" date="2021-03" db="EMBL/GenBank/DDBJ databases">
        <title>Genomic Encyclopedia of Type Strains, Phase IV (KMG-IV): sequencing the most valuable type-strain genomes for metagenomic binning, comparative biology and taxonomic classification.</title>
        <authorList>
            <person name="Goeker M."/>
        </authorList>
    </citation>
    <scope>NUCLEOTIDE SEQUENCE [LARGE SCALE GENOMIC DNA]</scope>
    <source>
        <strain evidence="2 3">DSM 6139</strain>
    </source>
</reference>
<dbReference type="InterPro" id="IPR052342">
    <property type="entry name" value="MCH/BMMD"/>
</dbReference>
<sequence>MIEYKSKGLFFEDFEVGQEFATTRRTVTDGDVINFACLTGDFNPIHIDDVTAAEGPFKKRIAHGLLGVAIMNGQMNQLGIFEGTTIAKAEDTNKYKSPLFIGDTVSTLIKIVGAKLSSKGGKGTVNADTYLINQRGEIVTESNNVILIKCRE</sequence>
<dbReference type="Gene3D" id="3.10.129.10">
    <property type="entry name" value="Hotdog Thioesterase"/>
    <property type="match status" value="1"/>
</dbReference>
<dbReference type="PANTHER" id="PTHR43664:SF1">
    <property type="entry name" value="BETA-METHYLMALYL-COA DEHYDRATASE"/>
    <property type="match status" value="1"/>
</dbReference>
<dbReference type="PANTHER" id="PTHR43664">
    <property type="entry name" value="MONOAMINE OXIDASE-RELATED"/>
    <property type="match status" value="1"/>
</dbReference>
<dbReference type="Pfam" id="PF01575">
    <property type="entry name" value="MaoC_dehydratas"/>
    <property type="match status" value="1"/>
</dbReference>